<comment type="caution">
    <text evidence="1">The sequence shown here is derived from an EMBL/GenBank/DDBJ whole genome shotgun (WGS) entry which is preliminary data.</text>
</comment>
<sequence>MPIMLLSGIHGNRKTTFAMFKQPASKVEEAEIYDHRSLDSFSYGIHCNYKCGVNEKPTGLHHLVPAGGLRLDEAI</sequence>
<name>A0A2P4XGD0_9STRA</name>
<accession>A0A2P4XGD0</accession>
<keyword evidence="2" id="KW-1185">Reference proteome</keyword>
<protein>
    <submittedName>
        <fullName evidence="1">Uncharacterized protein</fullName>
    </submittedName>
</protein>
<dbReference type="AlphaFoldDB" id="A0A2P4XGD0"/>
<gene>
    <name evidence="1" type="ORF">PHPALM_19867</name>
</gene>
<evidence type="ECO:0000313" key="1">
    <source>
        <dbReference type="EMBL" id="POM64584.1"/>
    </source>
</evidence>
<proteinExistence type="predicted"/>
<dbReference type="EMBL" id="NCKW01011075">
    <property type="protein sequence ID" value="POM64584.1"/>
    <property type="molecule type" value="Genomic_DNA"/>
</dbReference>
<dbReference type="Proteomes" id="UP000237271">
    <property type="component" value="Unassembled WGS sequence"/>
</dbReference>
<reference evidence="1 2" key="1">
    <citation type="journal article" date="2017" name="Genome Biol. Evol.">
        <title>Phytophthora megakarya and P. palmivora, closely related causal agents of cacao black pod rot, underwent increases in genome sizes and gene numbers by different mechanisms.</title>
        <authorList>
            <person name="Ali S.S."/>
            <person name="Shao J."/>
            <person name="Lary D.J."/>
            <person name="Kronmiller B."/>
            <person name="Shen D."/>
            <person name="Strem M.D."/>
            <person name="Amoako-Attah I."/>
            <person name="Akrofi A.Y."/>
            <person name="Begoude B.A."/>
            <person name="Ten Hoopen G.M."/>
            <person name="Coulibaly K."/>
            <person name="Kebe B.I."/>
            <person name="Melnick R.L."/>
            <person name="Guiltinan M.J."/>
            <person name="Tyler B.M."/>
            <person name="Meinhardt L.W."/>
            <person name="Bailey B.A."/>
        </authorList>
    </citation>
    <scope>NUCLEOTIDE SEQUENCE [LARGE SCALE GENOMIC DNA]</scope>
    <source>
        <strain evidence="2">sbr112.9</strain>
    </source>
</reference>
<evidence type="ECO:0000313" key="2">
    <source>
        <dbReference type="Proteomes" id="UP000237271"/>
    </source>
</evidence>
<organism evidence="1 2">
    <name type="scientific">Phytophthora palmivora</name>
    <dbReference type="NCBI Taxonomy" id="4796"/>
    <lineage>
        <taxon>Eukaryota</taxon>
        <taxon>Sar</taxon>
        <taxon>Stramenopiles</taxon>
        <taxon>Oomycota</taxon>
        <taxon>Peronosporomycetes</taxon>
        <taxon>Peronosporales</taxon>
        <taxon>Peronosporaceae</taxon>
        <taxon>Phytophthora</taxon>
    </lineage>
</organism>